<evidence type="ECO:0000256" key="2">
    <source>
        <dbReference type="ARBA" id="ARBA00022801"/>
    </source>
</evidence>
<dbReference type="Gene3D" id="3.20.20.70">
    <property type="entry name" value="Aldolase class I"/>
    <property type="match status" value="1"/>
</dbReference>
<comment type="caution">
    <text evidence="4">The sequence shown here is derived from an EMBL/GenBank/DDBJ whole genome shotgun (WGS) entry which is preliminary data.</text>
</comment>
<dbReference type="EMBL" id="LMWU01000055">
    <property type="protein sequence ID" value="KUN58956.1"/>
    <property type="molecule type" value="Genomic_DNA"/>
</dbReference>
<dbReference type="Pfam" id="PF16499">
    <property type="entry name" value="Melibiase_2"/>
    <property type="match status" value="1"/>
</dbReference>
<evidence type="ECO:0000256" key="3">
    <source>
        <dbReference type="ARBA" id="ARBA00023295"/>
    </source>
</evidence>
<dbReference type="GO" id="GO:0004553">
    <property type="term" value="F:hydrolase activity, hydrolyzing O-glycosyl compounds"/>
    <property type="evidence" value="ECO:0007669"/>
    <property type="project" value="InterPro"/>
</dbReference>
<dbReference type="RefSeq" id="WP_059210718.1">
    <property type="nucleotide sequence ID" value="NZ_KQ948674.1"/>
</dbReference>
<dbReference type="GO" id="GO:0005975">
    <property type="term" value="P:carbohydrate metabolic process"/>
    <property type="evidence" value="ECO:0007669"/>
    <property type="project" value="InterPro"/>
</dbReference>
<sequence length="97" mass="10379">MAAAGYAYISHDDGWPQGDRNADGTITFDEALWPGGMKAVADHIQAMPEAGICTDAGQQGCGYYWPTTISLLRCRPGGDITRQTVAYASRQPGSRRG</sequence>
<dbReference type="Proteomes" id="UP000053669">
    <property type="component" value="Unassembled WGS sequence"/>
</dbReference>
<dbReference type="SUPFAM" id="SSF51445">
    <property type="entry name" value="(Trans)glycosidases"/>
    <property type="match status" value="1"/>
</dbReference>
<name>A0A101RNR8_9ACTN</name>
<proteinExistence type="inferred from homology"/>
<evidence type="ECO:0008006" key="6">
    <source>
        <dbReference type="Google" id="ProtNLM"/>
    </source>
</evidence>
<accession>A0A101RNR8</accession>
<dbReference type="STRING" id="58343.AQJ46_42580"/>
<dbReference type="InterPro" id="IPR002241">
    <property type="entry name" value="Glyco_hydro_27"/>
</dbReference>
<organism evidence="4 5">
    <name type="scientific">Streptomyces canus</name>
    <dbReference type="NCBI Taxonomy" id="58343"/>
    <lineage>
        <taxon>Bacteria</taxon>
        <taxon>Bacillati</taxon>
        <taxon>Actinomycetota</taxon>
        <taxon>Actinomycetes</taxon>
        <taxon>Kitasatosporales</taxon>
        <taxon>Streptomycetaceae</taxon>
        <taxon>Streptomyces</taxon>
        <taxon>Streptomyces aurantiacus group</taxon>
    </lineage>
</organism>
<evidence type="ECO:0000256" key="1">
    <source>
        <dbReference type="ARBA" id="ARBA00009743"/>
    </source>
</evidence>
<keyword evidence="3" id="KW-0326">Glycosidase</keyword>
<dbReference type="InterPro" id="IPR017853">
    <property type="entry name" value="GH"/>
</dbReference>
<comment type="similarity">
    <text evidence="1">Belongs to the glycosyl hydrolase 27 family.</text>
</comment>
<evidence type="ECO:0000313" key="5">
    <source>
        <dbReference type="Proteomes" id="UP000053669"/>
    </source>
</evidence>
<dbReference type="AlphaFoldDB" id="A0A101RNR8"/>
<dbReference type="InterPro" id="IPR013785">
    <property type="entry name" value="Aldolase_TIM"/>
</dbReference>
<protein>
    <recommendedName>
        <fullName evidence="6">Alpha-galactosidase</fullName>
    </recommendedName>
</protein>
<evidence type="ECO:0000313" key="4">
    <source>
        <dbReference type="EMBL" id="KUN58956.1"/>
    </source>
</evidence>
<reference evidence="4 5" key="1">
    <citation type="submission" date="2015-10" db="EMBL/GenBank/DDBJ databases">
        <title>Draft genome sequence of Streptomyces canus DSM 40017, type strain for the species Streptomyces canus.</title>
        <authorList>
            <person name="Ruckert C."/>
            <person name="Winkler A."/>
            <person name="Kalinowski J."/>
            <person name="Kampfer P."/>
            <person name="Glaeser S."/>
        </authorList>
    </citation>
    <scope>NUCLEOTIDE SEQUENCE [LARGE SCALE GENOMIC DNA]</scope>
    <source>
        <strain evidence="4 5">DSM 40017</strain>
    </source>
</reference>
<keyword evidence="2" id="KW-0378">Hydrolase</keyword>
<gene>
    <name evidence="4" type="ORF">AQJ46_42580</name>
</gene>